<dbReference type="EMBL" id="DRHY01000303">
    <property type="protein sequence ID" value="HEC75296.1"/>
    <property type="molecule type" value="Genomic_DNA"/>
</dbReference>
<dbReference type="SUPFAM" id="SSF56300">
    <property type="entry name" value="Metallo-dependent phosphatases"/>
    <property type="match status" value="1"/>
</dbReference>
<comment type="caution">
    <text evidence="2">The sequence shown here is derived from an EMBL/GenBank/DDBJ whole genome shotgun (WGS) entry which is preliminary data.</text>
</comment>
<name>A0A7C1W744_9GAMM</name>
<protein>
    <submittedName>
        <fullName evidence="2">Serine/threonine protein phosphatase</fullName>
    </submittedName>
</protein>
<gene>
    <name evidence="2" type="ORF">ENI26_13145</name>
</gene>
<dbReference type="PANTHER" id="PTHR37844:SF2">
    <property type="entry name" value="SER_THR PROTEIN PHOSPHATASE SUPERFAMILY (AFU_ORTHOLOGUE AFUA_1G14840)"/>
    <property type="match status" value="1"/>
</dbReference>
<feature type="domain" description="Calcineurin-like phosphoesterase" evidence="1">
    <location>
        <begin position="21"/>
        <end position="217"/>
    </location>
</feature>
<dbReference type="GO" id="GO:0016787">
    <property type="term" value="F:hydrolase activity"/>
    <property type="evidence" value="ECO:0007669"/>
    <property type="project" value="InterPro"/>
</dbReference>
<dbReference type="InterPro" id="IPR004843">
    <property type="entry name" value="Calcineurin-like_PHP"/>
</dbReference>
<proteinExistence type="predicted"/>
<evidence type="ECO:0000313" key="2">
    <source>
        <dbReference type="EMBL" id="HEC75296.1"/>
    </source>
</evidence>
<dbReference type="InterPro" id="IPR029052">
    <property type="entry name" value="Metallo-depent_PP-like"/>
</dbReference>
<dbReference type="PANTHER" id="PTHR37844">
    <property type="entry name" value="SER/THR PROTEIN PHOSPHATASE SUPERFAMILY (AFU_ORTHOLOGUE AFUA_1G14840)"/>
    <property type="match status" value="1"/>
</dbReference>
<dbReference type="Gene3D" id="3.60.21.10">
    <property type="match status" value="1"/>
</dbReference>
<evidence type="ECO:0000259" key="1">
    <source>
        <dbReference type="Pfam" id="PF00149"/>
    </source>
</evidence>
<sequence>MKLQLASDLHLHRDKTFDFESSDSDILVLAGDIQSGTRGIEFAESLAERHGKIVLYVAGNHEYYMHNYNQLQESIRQKTKNSQNVFFLNNDVFYYQDVRFIGTTLWTDYKLDGRYNQSDVMNIVENILSDHRYIKFGTDGFFTTQHALMLHNTARNFLQEELNKTWEGKTVVITHHAPSLQCAHPDYQLDQIAGAFISDCEELVAKADLWLYGHTHANVDFQIGKCRVVSNQLGYERERVPVAFRPELIIEI</sequence>
<reference evidence="2" key="1">
    <citation type="journal article" date="2020" name="mSystems">
        <title>Genome- and Community-Level Interaction Insights into Carbon Utilization and Element Cycling Functions of Hydrothermarchaeota in Hydrothermal Sediment.</title>
        <authorList>
            <person name="Zhou Z."/>
            <person name="Liu Y."/>
            <person name="Xu W."/>
            <person name="Pan J."/>
            <person name="Luo Z.H."/>
            <person name="Li M."/>
        </authorList>
    </citation>
    <scope>NUCLEOTIDE SEQUENCE [LARGE SCALE GENOMIC DNA]</scope>
    <source>
        <strain evidence="2">HyVt-380</strain>
    </source>
</reference>
<dbReference type="AlphaFoldDB" id="A0A7C1W744"/>
<organism evidence="2">
    <name type="scientific">Methylophaga aminisulfidivorans</name>
    <dbReference type="NCBI Taxonomy" id="230105"/>
    <lineage>
        <taxon>Bacteria</taxon>
        <taxon>Pseudomonadati</taxon>
        <taxon>Pseudomonadota</taxon>
        <taxon>Gammaproteobacteria</taxon>
        <taxon>Thiotrichales</taxon>
        <taxon>Piscirickettsiaceae</taxon>
        <taxon>Methylophaga</taxon>
    </lineage>
</organism>
<accession>A0A7C1W744</accession>
<dbReference type="Pfam" id="PF00149">
    <property type="entry name" value="Metallophos"/>
    <property type="match status" value="1"/>
</dbReference>
<dbReference type="Proteomes" id="UP000886384">
    <property type="component" value="Unassembled WGS sequence"/>
</dbReference>